<protein>
    <submittedName>
        <fullName evidence="1">Uncharacterized protein</fullName>
    </submittedName>
</protein>
<comment type="caution">
    <text evidence="1">The sequence shown here is derived from an EMBL/GenBank/DDBJ whole genome shotgun (WGS) entry which is preliminary data.</text>
</comment>
<name>A0A2A2JGX2_9BILA</name>
<dbReference type="EMBL" id="LIAE01010443">
    <property type="protein sequence ID" value="PAV60915.1"/>
    <property type="molecule type" value="Genomic_DNA"/>
</dbReference>
<evidence type="ECO:0000313" key="1">
    <source>
        <dbReference type="EMBL" id="PAV60915.1"/>
    </source>
</evidence>
<reference evidence="1 2" key="1">
    <citation type="journal article" date="2017" name="Curr. Biol.">
        <title>Genome architecture and evolution of a unichromosomal asexual nematode.</title>
        <authorList>
            <person name="Fradin H."/>
            <person name="Zegar C."/>
            <person name="Gutwein M."/>
            <person name="Lucas J."/>
            <person name="Kovtun M."/>
            <person name="Corcoran D."/>
            <person name="Baugh L.R."/>
            <person name="Kiontke K."/>
            <person name="Gunsalus K."/>
            <person name="Fitch D.H."/>
            <person name="Piano F."/>
        </authorList>
    </citation>
    <scope>NUCLEOTIDE SEQUENCE [LARGE SCALE GENOMIC DNA]</scope>
    <source>
        <strain evidence="1">PF1309</strain>
    </source>
</reference>
<organism evidence="1 2">
    <name type="scientific">Diploscapter pachys</name>
    <dbReference type="NCBI Taxonomy" id="2018661"/>
    <lineage>
        <taxon>Eukaryota</taxon>
        <taxon>Metazoa</taxon>
        <taxon>Ecdysozoa</taxon>
        <taxon>Nematoda</taxon>
        <taxon>Chromadorea</taxon>
        <taxon>Rhabditida</taxon>
        <taxon>Rhabditina</taxon>
        <taxon>Rhabditomorpha</taxon>
        <taxon>Rhabditoidea</taxon>
        <taxon>Rhabditidae</taxon>
        <taxon>Diploscapter</taxon>
    </lineage>
</organism>
<sequence>MALQNLTSQCYFNAVSHCQICRKMVVRSGVIALGTERGSKVCRMRRGIMRMGIGQAAGCKLPKQHGERKWLDCLDEIRFALPPPYKICHIPSFSQTVLWQARLHKNEKMNEEIKRQEKEQVKWGTNEFPEFPNSYWSNEKNS</sequence>
<keyword evidence="2" id="KW-1185">Reference proteome</keyword>
<dbReference type="Proteomes" id="UP000218231">
    <property type="component" value="Unassembled WGS sequence"/>
</dbReference>
<dbReference type="AlphaFoldDB" id="A0A2A2JGX2"/>
<accession>A0A2A2JGX2</accession>
<gene>
    <name evidence="1" type="ORF">WR25_12097</name>
</gene>
<proteinExistence type="predicted"/>
<evidence type="ECO:0000313" key="2">
    <source>
        <dbReference type="Proteomes" id="UP000218231"/>
    </source>
</evidence>